<name>A0A8S9JW72_BRACR</name>
<accession>A0A8S9JW72</accession>
<protein>
    <recommendedName>
        <fullName evidence="3">Terpene synthase metal-binding domain-containing protein</fullName>
    </recommendedName>
</protein>
<gene>
    <name evidence="4" type="ORF">F2Q68_00029574</name>
    <name evidence="5" type="ORF">F2Q70_00034684</name>
</gene>
<dbReference type="PANTHER" id="PTHR31225">
    <property type="entry name" value="OS04G0344100 PROTEIN-RELATED"/>
    <property type="match status" value="1"/>
</dbReference>
<dbReference type="SUPFAM" id="SSF48576">
    <property type="entry name" value="Terpenoid synthases"/>
    <property type="match status" value="1"/>
</dbReference>
<dbReference type="EMBL" id="QGKY02000246">
    <property type="protein sequence ID" value="KAF2585847.1"/>
    <property type="molecule type" value="Genomic_DNA"/>
</dbReference>
<dbReference type="GO" id="GO:0000287">
    <property type="term" value="F:magnesium ion binding"/>
    <property type="evidence" value="ECO:0007669"/>
    <property type="project" value="InterPro"/>
</dbReference>
<organism evidence="5">
    <name type="scientific">Brassica cretica</name>
    <name type="common">Mustard</name>
    <dbReference type="NCBI Taxonomy" id="69181"/>
    <lineage>
        <taxon>Eukaryota</taxon>
        <taxon>Viridiplantae</taxon>
        <taxon>Streptophyta</taxon>
        <taxon>Embryophyta</taxon>
        <taxon>Tracheophyta</taxon>
        <taxon>Spermatophyta</taxon>
        <taxon>Magnoliopsida</taxon>
        <taxon>eudicotyledons</taxon>
        <taxon>Gunneridae</taxon>
        <taxon>Pentapetalae</taxon>
        <taxon>rosids</taxon>
        <taxon>malvids</taxon>
        <taxon>Brassicales</taxon>
        <taxon>Brassicaceae</taxon>
        <taxon>Brassiceae</taxon>
        <taxon>Brassica</taxon>
    </lineage>
</organism>
<dbReference type="AlphaFoldDB" id="A0A8S9JW72"/>
<dbReference type="Pfam" id="PF03936">
    <property type="entry name" value="Terpene_synth_C"/>
    <property type="match status" value="1"/>
</dbReference>
<dbReference type="GO" id="GO:0016114">
    <property type="term" value="P:terpenoid biosynthetic process"/>
    <property type="evidence" value="ECO:0007669"/>
    <property type="project" value="InterPro"/>
</dbReference>
<dbReference type="EMBL" id="QGKW02002005">
    <property type="protein sequence ID" value="KAF2543625.1"/>
    <property type="molecule type" value="Genomic_DNA"/>
</dbReference>
<keyword evidence="1" id="KW-0479">Metal-binding</keyword>
<dbReference type="InterPro" id="IPR008949">
    <property type="entry name" value="Isoprenoid_synthase_dom_sf"/>
</dbReference>
<evidence type="ECO:0000313" key="5">
    <source>
        <dbReference type="EMBL" id="KAF2585847.1"/>
    </source>
</evidence>
<dbReference type="InterPro" id="IPR005630">
    <property type="entry name" value="Terpene_synthase_metal-bd"/>
</dbReference>
<evidence type="ECO:0000256" key="2">
    <source>
        <dbReference type="ARBA" id="ARBA00023239"/>
    </source>
</evidence>
<comment type="caution">
    <text evidence="5">The sequence shown here is derived from an EMBL/GenBank/DDBJ whole genome shotgun (WGS) entry which is preliminary data.</text>
</comment>
<dbReference type="InterPro" id="IPR050148">
    <property type="entry name" value="Terpene_synthase-like"/>
</dbReference>
<dbReference type="PANTHER" id="PTHR31225:SF242">
    <property type="entry name" value="TERPENOID SYNTHASE 9"/>
    <property type="match status" value="1"/>
</dbReference>
<evidence type="ECO:0000259" key="3">
    <source>
        <dbReference type="Pfam" id="PF03936"/>
    </source>
</evidence>
<sequence length="154" mass="17435">MVVGELEGSWYASMAGTFMGMGHIAMKEAYEWLKSRPKLIQAISVNGRLMNDMTGFEDDMSRGYVTNGINCYMKQYGVTKAEAYKELHKMRVHNDKIVNGELLTTKDVPRRVLKQAINCARMANVAYGYGEGLTHPEGKIKDYIVSLYLDLIRL</sequence>
<evidence type="ECO:0000256" key="1">
    <source>
        <dbReference type="ARBA" id="ARBA00022723"/>
    </source>
</evidence>
<reference evidence="5" key="1">
    <citation type="submission" date="2019-12" db="EMBL/GenBank/DDBJ databases">
        <title>Genome sequencing and annotation of Brassica cretica.</title>
        <authorList>
            <person name="Studholme D.J."/>
            <person name="Sarris P.F."/>
        </authorList>
    </citation>
    <scope>NUCLEOTIDE SEQUENCE</scope>
    <source>
        <strain evidence="4">PFS-001/15</strain>
        <strain evidence="5">PFS-102/07</strain>
        <tissue evidence="5">Leaf</tissue>
    </source>
</reference>
<evidence type="ECO:0000313" key="4">
    <source>
        <dbReference type="EMBL" id="KAF2543625.1"/>
    </source>
</evidence>
<dbReference type="Gene3D" id="1.10.600.10">
    <property type="entry name" value="Farnesyl Diphosphate Synthase"/>
    <property type="match status" value="1"/>
</dbReference>
<keyword evidence="2" id="KW-0456">Lyase</keyword>
<proteinExistence type="predicted"/>
<feature type="domain" description="Terpene synthase metal-binding" evidence="3">
    <location>
        <begin position="1"/>
        <end position="96"/>
    </location>
</feature>
<dbReference type="GO" id="GO:0010333">
    <property type="term" value="F:terpene synthase activity"/>
    <property type="evidence" value="ECO:0007669"/>
    <property type="project" value="InterPro"/>
</dbReference>
<dbReference type="Proteomes" id="UP000712281">
    <property type="component" value="Unassembled WGS sequence"/>
</dbReference>